<evidence type="ECO:0000256" key="1">
    <source>
        <dbReference type="ARBA" id="ARBA00009995"/>
    </source>
</evidence>
<feature type="signal peptide" evidence="8">
    <location>
        <begin position="1"/>
        <end position="22"/>
    </location>
</feature>
<proteinExistence type="inferred from homology"/>
<keyword evidence="6" id="KW-0175">Coiled coil</keyword>
<dbReference type="Pfam" id="PF00201">
    <property type="entry name" value="UDPGT"/>
    <property type="match status" value="1"/>
</dbReference>
<reference evidence="10" key="1">
    <citation type="submission" date="2022-11" db="UniProtKB">
        <authorList>
            <consortium name="WormBaseParasite"/>
        </authorList>
    </citation>
    <scope>IDENTIFICATION</scope>
</reference>
<evidence type="ECO:0000256" key="5">
    <source>
        <dbReference type="ARBA" id="ARBA00047475"/>
    </source>
</evidence>
<dbReference type="EC" id="2.4.1.17" evidence="2"/>
<feature type="chain" id="PRO_5037954521" description="glucuronosyltransferase" evidence="8">
    <location>
        <begin position="23"/>
        <end position="720"/>
    </location>
</feature>
<evidence type="ECO:0000313" key="9">
    <source>
        <dbReference type="Proteomes" id="UP000887560"/>
    </source>
</evidence>
<comment type="catalytic activity">
    <reaction evidence="5">
        <text>glucuronate acceptor + UDP-alpha-D-glucuronate = acceptor beta-D-glucuronoside + UDP + H(+)</text>
        <dbReference type="Rhea" id="RHEA:21032"/>
        <dbReference type="ChEBI" id="CHEBI:15378"/>
        <dbReference type="ChEBI" id="CHEBI:58052"/>
        <dbReference type="ChEBI" id="CHEBI:58223"/>
        <dbReference type="ChEBI" id="CHEBI:132367"/>
        <dbReference type="ChEBI" id="CHEBI:132368"/>
        <dbReference type="EC" id="2.4.1.17"/>
    </reaction>
</comment>
<comment type="similarity">
    <text evidence="1">Belongs to the UDP-glycosyltransferase family.</text>
</comment>
<dbReference type="InterPro" id="IPR050271">
    <property type="entry name" value="UDP-glycosyltransferase"/>
</dbReference>
<dbReference type="PANTHER" id="PTHR48043">
    <property type="entry name" value="EG:EG0003.4 PROTEIN-RELATED"/>
    <property type="match status" value="1"/>
</dbReference>
<keyword evidence="4" id="KW-0808">Transferase</keyword>
<keyword evidence="3" id="KW-0328">Glycosyltransferase</keyword>
<evidence type="ECO:0000256" key="2">
    <source>
        <dbReference type="ARBA" id="ARBA00012544"/>
    </source>
</evidence>
<dbReference type="GO" id="GO:0015020">
    <property type="term" value="F:glucuronosyltransferase activity"/>
    <property type="evidence" value="ECO:0007669"/>
    <property type="project" value="UniProtKB-EC"/>
</dbReference>
<feature type="region of interest" description="Disordered" evidence="7">
    <location>
        <begin position="26"/>
        <end position="45"/>
    </location>
</feature>
<evidence type="ECO:0000313" key="10">
    <source>
        <dbReference type="WBParaSite" id="scf7180000424718.g13802"/>
    </source>
</evidence>
<evidence type="ECO:0000256" key="3">
    <source>
        <dbReference type="ARBA" id="ARBA00022676"/>
    </source>
</evidence>
<dbReference type="WBParaSite" id="scf7180000424718.g13802">
    <property type="protein sequence ID" value="scf7180000424718.g13802"/>
    <property type="gene ID" value="scf7180000424718.g13802"/>
</dbReference>
<dbReference type="AlphaFoldDB" id="A0A915P9A3"/>
<sequence>MKINLAIFLLLLLFSLLNNLNAGKKRKYDHGSGEKEGETSTSLNQKDLNEKHIQHGYNLRSLKRKRNTHRILVIAGYNTFIQSHYKLAKGLSLILGDSDLKKYIDFILMVVPVLDGNCPETFQHKIVKIKCVKINLDKLKEDEEDFFIKSENLKNVPVMNRQGGNWEGVPSKEQLKHFRLQNDFYALQFKETKYKIGLCEMFHIGALMIFPLVGISTKNIVLTRVLPFDTHFYYLMGLNEEIISKNIPERRTLLAVGREALSQTDIIRDDYENEWETNKIYYENAEKAFKIIYEKYKIEFLNFKDLIKETKYIFCNTQLELDFKEIEEIFSTEQNLKDKVKFIGGIIATEPEPIKPETEQLLEHAKTSTEKEFKGIIVVSFGTLISTKNMSVDLFKKYLNVFGSFKNYCFIWKFDFDDKKEDKKRQIKVPKNVKIQEGYIQQTTLLNNELTKAVITHCGINSLLEGVYFQIPMVCIPNNSDQPYNAYAAELRGYVEEVDFRDENLEENLKNALKKVLNDKKWKEDFESNTNKLKEIMNKSKDKFIQAMEEMIGNHKNAENNKIFGNILLKEWKKLKKKKDNNLIEINNLIKNVLINWNCEKIERKNKNLERKIKNENKLFDICSELEMMAKDFFAYMDFVRIYEGKLPEDDQLLITKHSPEQFNGAPIRLNFKFNELENLNDPIPQLEYNEQLNNNNLLKNNQKTNIQEKLGKQEIYITQ</sequence>
<keyword evidence="8" id="KW-0732">Signal</keyword>
<protein>
    <recommendedName>
        <fullName evidence="2">glucuronosyltransferase</fullName>
        <ecNumber evidence="2">2.4.1.17</ecNumber>
    </recommendedName>
</protein>
<name>A0A915P9A3_9BILA</name>
<dbReference type="Proteomes" id="UP000887560">
    <property type="component" value="Unplaced"/>
</dbReference>
<organism evidence="9 10">
    <name type="scientific">Meloidogyne floridensis</name>
    <dbReference type="NCBI Taxonomy" id="298350"/>
    <lineage>
        <taxon>Eukaryota</taxon>
        <taxon>Metazoa</taxon>
        <taxon>Ecdysozoa</taxon>
        <taxon>Nematoda</taxon>
        <taxon>Chromadorea</taxon>
        <taxon>Rhabditida</taxon>
        <taxon>Tylenchina</taxon>
        <taxon>Tylenchomorpha</taxon>
        <taxon>Tylenchoidea</taxon>
        <taxon>Meloidogynidae</taxon>
        <taxon>Meloidogyninae</taxon>
        <taxon>Meloidogyne</taxon>
    </lineage>
</organism>
<evidence type="ECO:0000256" key="6">
    <source>
        <dbReference type="SAM" id="Coils"/>
    </source>
</evidence>
<evidence type="ECO:0000256" key="4">
    <source>
        <dbReference type="ARBA" id="ARBA00022679"/>
    </source>
</evidence>
<dbReference type="Gene3D" id="3.40.50.2000">
    <property type="entry name" value="Glycogen Phosphorylase B"/>
    <property type="match status" value="1"/>
</dbReference>
<feature type="compositionally biased region" description="Basic and acidic residues" evidence="7">
    <location>
        <begin position="29"/>
        <end position="38"/>
    </location>
</feature>
<accession>A0A915P9A3</accession>
<evidence type="ECO:0000256" key="8">
    <source>
        <dbReference type="SAM" id="SignalP"/>
    </source>
</evidence>
<dbReference type="InterPro" id="IPR002213">
    <property type="entry name" value="UDP_glucos_trans"/>
</dbReference>
<dbReference type="SUPFAM" id="SSF53756">
    <property type="entry name" value="UDP-Glycosyltransferase/glycogen phosphorylase"/>
    <property type="match status" value="1"/>
</dbReference>
<keyword evidence="9" id="KW-1185">Reference proteome</keyword>
<feature type="coiled-coil region" evidence="6">
    <location>
        <begin position="592"/>
        <end position="619"/>
    </location>
</feature>
<dbReference type="PANTHER" id="PTHR48043:SF145">
    <property type="entry name" value="FI06409P-RELATED"/>
    <property type="match status" value="1"/>
</dbReference>
<evidence type="ECO:0000256" key="7">
    <source>
        <dbReference type="SAM" id="MobiDB-lite"/>
    </source>
</evidence>